<dbReference type="Proteomes" id="UP000297192">
    <property type="component" value="Segment"/>
</dbReference>
<organism evidence="1">
    <name type="scientific">Shrimp hemocyte iridescent virus</name>
    <dbReference type="NCBI Taxonomy" id="2039780"/>
    <lineage>
        <taxon>Viruses</taxon>
        <taxon>Varidnaviria</taxon>
        <taxon>Bamfordvirae</taxon>
        <taxon>Nucleocytoviricota</taxon>
        <taxon>Megaviricetes</taxon>
        <taxon>Pimascovirales</taxon>
        <taxon>Pimascovirales incertae sedis</taxon>
        <taxon>Iridoviridae</taxon>
        <taxon>Betairidovirinae</taxon>
        <taxon>Decapodiridovirus</taxon>
        <taxon>Decapodiridovirus litopenaeus1</taxon>
        <taxon>Decapod iridescent virus 1</taxon>
    </lineage>
</organism>
<dbReference type="GeneID" id="65099833"/>
<gene>
    <name evidence="1" type="primary">61R</name>
</gene>
<name>A0A291B0Q9_9VIRU</name>
<reference evidence="1" key="2">
    <citation type="journal article" date="2017" name="Sci. Rep.">
        <title>Characterization of a new member of Iridoviridae, Shrimp hemocyte iridescent virus (SHIV), found in white leg shrimp (Litopenaeus vannamei).</title>
        <authorList>
            <person name="Qiu L."/>
            <person name="Chen M.M."/>
            <person name="Wan X.Y."/>
            <person name="Li C."/>
            <person name="Zhang Q.L."/>
            <person name="Wang R.Y."/>
            <person name="Cheng D.Y."/>
            <person name="Dong X."/>
            <person name="Yang B."/>
            <person name="Wang X.H."/>
            <person name="Xiang J.H."/>
            <person name="Huang J."/>
        </authorList>
    </citation>
    <scope>NUCLEOTIDE SEQUENCE [LARGE SCALE GENOMIC DNA]</scope>
    <source>
        <strain evidence="1">20141215</strain>
    </source>
</reference>
<evidence type="ECO:0000313" key="2">
    <source>
        <dbReference type="Proteomes" id="UP000297192"/>
    </source>
</evidence>
<protein>
    <submittedName>
        <fullName evidence="1">Uncharacterized protein</fullName>
    </submittedName>
</protein>
<accession>A0A291B0Q9</accession>
<evidence type="ECO:0000313" key="1">
    <source>
        <dbReference type="EMBL" id="ATE87070.1"/>
    </source>
</evidence>
<keyword evidence="2" id="KW-1185">Reference proteome</keyword>
<reference evidence="1" key="1">
    <citation type="journal article" date="2017" name="Arch. Virol.">
        <title>Complete genome sequence of shrimp hemocyte iridescent virus (SHIV) isolated from white leg shrimp, Litopenaeus vannamei.</title>
        <authorList>
            <person name="Qiu L."/>
            <person name="Chen M.M."/>
            <person name="Wang R.Y."/>
            <person name="Wan X.Y."/>
            <person name="Li C."/>
            <person name="Zhang Q.L."/>
            <person name="Dong X."/>
            <person name="Yang B."/>
            <person name="Xiang J.H."/>
            <person name="Huang J."/>
        </authorList>
    </citation>
    <scope>NUCLEOTIDE SEQUENCE [LARGE SCALE GENOMIC DNA]</scope>
    <source>
        <strain evidence="1">20141215</strain>
    </source>
</reference>
<dbReference type="EMBL" id="MF599468">
    <property type="protein sequence ID" value="ATE87070.1"/>
    <property type="molecule type" value="Genomic_DNA"/>
</dbReference>
<proteinExistence type="predicted"/>
<dbReference type="RefSeq" id="YP_010084813.1">
    <property type="nucleotide sequence ID" value="NC_055165.1"/>
</dbReference>
<dbReference type="KEGG" id="vg:65099833"/>
<sequence>MQNKNCFKSKHRQSKKMAMGMTNPSKLATFMKLCDEMENGKYMNDYHRISMYEEILNFIFDYDLQKFALADVLRSLQNFYNELKESHNLPPMYVVEDKFRHLLHIPAKTVYYNPQNVHIFTSSAVNAANEIMKKYPAIYLKPFDHEFFDVLETSELVNGIHLPSLFASIWEYISTHENKTDLVQRMMEEIHESKDMCSSGCMIRMINSVRGFNDAFEFNLEEYEYNKATVFNILNKSIDIMLLENLTENISRIINSDSFRNETENIPSEDMLKILKDYTKCEWYFSQDIFYYL</sequence>